<keyword evidence="5" id="KW-0812">Transmembrane</keyword>
<evidence type="ECO:0000313" key="7">
    <source>
        <dbReference type="EMBL" id="RNB76686.1"/>
    </source>
</evidence>
<dbReference type="FunFam" id="2.40.10.10:FF:000001">
    <property type="entry name" value="Periplasmic serine protease DegS"/>
    <property type="match status" value="1"/>
</dbReference>
<dbReference type="InterPro" id="IPR043504">
    <property type="entry name" value="Peptidase_S1_PA_chymotrypsin"/>
</dbReference>
<evidence type="ECO:0000256" key="2">
    <source>
        <dbReference type="ARBA" id="ARBA00022670"/>
    </source>
</evidence>
<dbReference type="EMBL" id="RHHT01000036">
    <property type="protein sequence ID" value="RNB76686.1"/>
    <property type="molecule type" value="Genomic_DNA"/>
</dbReference>
<keyword evidence="4" id="KW-0720">Serine protease</keyword>
<dbReference type="SUPFAM" id="SSF50156">
    <property type="entry name" value="PDZ domain-like"/>
    <property type="match status" value="1"/>
</dbReference>
<evidence type="ECO:0000256" key="3">
    <source>
        <dbReference type="ARBA" id="ARBA00022801"/>
    </source>
</evidence>
<evidence type="ECO:0000259" key="6">
    <source>
        <dbReference type="SMART" id="SM00228"/>
    </source>
</evidence>
<keyword evidence="3" id="KW-0378">Hydrolase</keyword>
<evidence type="ECO:0000313" key="8">
    <source>
        <dbReference type="Proteomes" id="UP000281915"/>
    </source>
</evidence>
<dbReference type="PANTHER" id="PTHR43343:SF3">
    <property type="entry name" value="PROTEASE DO-LIKE 8, CHLOROPLASTIC"/>
    <property type="match status" value="1"/>
</dbReference>
<dbReference type="Proteomes" id="UP000281915">
    <property type="component" value="Unassembled WGS sequence"/>
</dbReference>
<keyword evidence="2" id="KW-0645">Protease</keyword>
<dbReference type="PANTHER" id="PTHR43343">
    <property type="entry name" value="PEPTIDASE S12"/>
    <property type="match status" value="1"/>
</dbReference>
<dbReference type="InterPro" id="IPR036034">
    <property type="entry name" value="PDZ_sf"/>
</dbReference>
<proteinExistence type="inferred from homology"/>
<protein>
    <submittedName>
        <fullName evidence="7">PDZ domain-containing protein</fullName>
    </submittedName>
</protein>
<dbReference type="Pfam" id="PF13180">
    <property type="entry name" value="PDZ_2"/>
    <property type="match status" value="1"/>
</dbReference>
<evidence type="ECO:0000256" key="5">
    <source>
        <dbReference type="SAM" id="Phobius"/>
    </source>
</evidence>
<dbReference type="InterPro" id="IPR001478">
    <property type="entry name" value="PDZ"/>
</dbReference>
<keyword evidence="5" id="KW-0472">Membrane</keyword>
<dbReference type="InterPro" id="IPR051201">
    <property type="entry name" value="Chloro_Bact_Ser_Proteases"/>
</dbReference>
<dbReference type="Gene3D" id="2.30.42.10">
    <property type="match status" value="1"/>
</dbReference>
<keyword evidence="5" id="KW-1133">Transmembrane helix</keyword>
<dbReference type="Gene3D" id="2.40.10.10">
    <property type="entry name" value="Trypsin-like serine proteases"/>
    <property type="match status" value="2"/>
</dbReference>
<accession>A0A3M8CLP2</accession>
<reference evidence="7 8" key="1">
    <citation type="submission" date="2018-10" db="EMBL/GenBank/DDBJ databases">
        <title>Phylogenomics of Brevibacillus.</title>
        <authorList>
            <person name="Dunlap C."/>
        </authorList>
    </citation>
    <scope>NUCLEOTIDE SEQUENCE [LARGE SCALE GENOMIC DNA]</scope>
    <source>
        <strain evidence="7 8">JCM 15085</strain>
    </source>
</reference>
<feature type="transmembrane region" description="Helical" evidence="5">
    <location>
        <begin position="20"/>
        <end position="42"/>
    </location>
</feature>
<dbReference type="Pfam" id="PF13365">
    <property type="entry name" value="Trypsin_2"/>
    <property type="match status" value="1"/>
</dbReference>
<dbReference type="GO" id="GO:0006508">
    <property type="term" value="P:proteolysis"/>
    <property type="evidence" value="ECO:0007669"/>
    <property type="project" value="UniProtKB-KW"/>
</dbReference>
<feature type="domain" description="PDZ" evidence="6">
    <location>
        <begin position="276"/>
        <end position="393"/>
    </location>
</feature>
<dbReference type="RefSeq" id="WP_122914420.1">
    <property type="nucleotide sequence ID" value="NZ_RHHT01000036.1"/>
</dbReference>
<dbReference type="SUPFAM" id="SSF50494">
    <property type="entry name" value="Trypsin-like serine proteases"/>
    <property type="match status" value="1"/>
</dbReference>
<organism evidence="7 8">
    <name type="scientific">Brevibacillus panacihumi</name>
    <dbReference type="NCBI Taxonomy" id="497735"/>
    <lineage>
        <taxon>Bacteria</taxon>
        <taxon>Bacillati</taxon>
        <taxon>Bacillota</taxon>
        <taxon>Bacilli</taxon>
        <taxon>Bacillales</taxon>
        <taxon>Paenibacillaceae</taxon>
        <taxon>Brevibacillus</taxon>
    </lineage>
</organism>
<evidence type="ECO:0000256" key="1">
    <source>
        <dbReference type="ARBA" id="ARBA00010541"/>
    </source>
</evidence>
<dbReference type="PRINTS" id="PR00834">
    <property type="entry name" value="PROTEASES2C"/>
</dbReference>
<dbReference type="InterPro" id="IPR001940">
    <property type="entry name" value="Peptidase_S1C"/>
</dbReference>
<name>A0A3M8CLP2_9BACL</name>
<dbReference type="SMART" id="SM00228">
    <property type="entry name" value="PDZ"/>
    <property type="match status" value="1"/>
</dbReference>
<comment type="caution">
    <text evidence="7">The sequence shown here is derived from an EMBL/GenBank/DDBJ whole genome shotgun (WGS) entry which is preliminary data.</text>
</comment>
<dbReference type="InterPro" id="IPR009003">
    <property type="entry name" value="Peptidase_S1_PA"/>
</dbReference>
<dbReference type="GO" id="GO:0004252">
    <property type="term" value="F:serine-type endopeptidase activity"/>
    <property type="evidence" value="ECO:0007669"/>
    <property type="project" value="InterPro"/>
</dbReference>
<gene>
    <name evidence="7" type="ORF">EDM58_17240</name>
</gene>
<evidence type="ECO:0000256" key="4">
    <source>
        <dbReference type="ARBA" id="ARBA00022825"/>
    </source>
</evidence>
<comment type="similarity">
    <text evidence="1">Belongs to the peptidase S1C family.</text>
</comment>
<dbReference type="AlphaFoldDB" id="A0A3M8CLP2"/>
<sequence>MGFYDDLRHVEKRKQRVPGVGRLIMTSITSAVIGGMVVLLMLPTLSNSGYIKMVEPSSTNVMSNPAANLFAQPVSVSVETGTVKAVEKAENAVVGIINIGRARTNWFNSTEDVEQGQGSGVIFQKKDGKARIITNYHVIDQAQKLEVALPSGDKVEAKVLGYDIFNDLAVLEIDGSKVLTVAELGDSSTLRVGEPAIAIGNPLGMKFSRTVTQGIISSLERSMPMDLDGDGQDDWELDVLQTDAAINPGNSGGALINIQGQVIGINTLKISKSGIEGLGFALPINDVKKIVNELVEKGKLERAYLGVTPYDLTNVPRYNWKETLNLPDDVAAGVVIRNEVGKFSPAGEAGLRQYDVIVKMDNKDIANGAQLRKILTLNKKPGDTVEITFYRDGFKKTATVKLTKNPQQ</sequence>